<evidence type="ECO:0000313" key="2">
    <source>
        <dbReference type="Proteomes" id="UP000317881"/>
    </source>
</evidence>
<dbReference type="AlphaFoldDB" id="A0A4Y3V642"/>
<proteinExistence type="predicted"/>
<name>A0A4Y3V642_9ACTN</name>
<reference evidence="1 2" key="1">
    <citation type="submission" date="2019-06" db="EMBL/GenBank/DDBJ databases">
        <title>Whole genome shotgun sequence of Streptomyces spinoverrucosus NBRC 14228.</title>
        <authorList>
            <person name="Hosoyama A."/>
            <person name="Uohara A."/>
            <person name="Ohji S."/>
            <person name="Ichikawa N."/>
        </authorList>
    </citation>
    <scope>NUCLEOTIDE SEQUENCE [LARGE SCALE GENOMIC DNA]</scope>
    <source>
        <strain evidence="1 2">NBRC 14228</strain>
    </source>
</reference>
<gene>
    <name evidence="1" type="ORF">SSP24_03670</name>
</gene>
<dbReference type="Proteomes" id="UP000317881">
    <property type="component" value="Unassembled WGS sequence"/>
</dbReference>
<sequence length="76" mass="8420">MDRVVALQFDRNGTRVWRKAQSLLDSEHVRRAIGEVSVPYGVCQEPSNVAAGGQSCPIRFRCVGCGPFPHRRLLPA</sequence>
<protein>
    <submittedName>
        <fullName evidence="1">Uncharacterized protein</fullName>
    </submittedName>
</protein>
<accession>A0A4Y3V642</accession>
<dbReference type="EMBL" id="BJND01000004">
    <property type="protein sequence ID" value="GEC02712.1"/>
    <property type="molecule type" value="Genomic_DNA"/>
</dbReference>
<comment type="caution">
    <text evidence="1">The sequence shown here is derived from an EMBL/GenBank/DDBJ whole genome shotgun (WGS) entry which is preliminary data.</text>
</comment>
<organism evidence="1 2">
    <name type="scientific">Streptomyces spinoverrucosus</name>
    <dbReference type="NCBI Taxonomy" id="284043"/>
    <lineage>
        <taxon>Bacteria</taxon>
        <taxon>Bacillati</taxon>
        <taxon>Actinomycetota</taxon>
        <taxon>Actinomycetes</taxon>
        <taxon>Kitasatosporales</taxon>
        <taxon>Streptomycetaceae</taxon>
        <taxon>Streptomyces</taxon>
    </lineage>
</organism>
<evidence type="ECO:0000313" key="1">
    <source>
        <dbReference type="EMBL" id="GEC02712.1"/>
    </source>
</evidence>
<keyword evidence="2" id="KW-1185">Reference proteome</keyword>